<evidence type="ECO:0000259" key="8">
    <source>
        <dbReference type="PROSITE" id="PS50893"/>
    </source>
</evidence>
<dbReference type="PANTHER" id="PTHR43394">
    <property type="entry name" value="ATP-DEPENDENT PERMEASE MDL1, MITOCHONDRIAL"/>
    <property type="match status" value="1"/>
</dbReference>
<keyword evidence="6 7" id="KW-0472">Membrane</keyword>
<accession>A0ABW5UW39</accession>
<dbReference type="Pfam" id="PF00664">
    <property type="entry name" value="ABC_membrane"/>
    <property type="match status" value="1"/>
</dbReference>
<feature type="domain" description="ABC transporter" evidence="8">
    <location>
        <begin position="334"/>
        <end position="569"/>
    </location>
</feature>
<dbReference type="CDD" id="cd18548">
    <property type="entry name" value="ABC_6TM_Tm287_like"/>
    <property type="match status" value="1"/>
</dbReference>
<name>A0ABW5UW39_9MICO</name>
<keyword evidence="3" id="KW-0547">Nucleotide-binding</keyword>
<feature type="transmembrane region" description="Helical" evidence="7">
    <location>
        <begin position="271"/>
        <end position="293"/>
    </location>
</feature>
<keyword evidence="4 10" id="KW-0067">ATP-binding</keyword>
<dbReference type="PROSITE" id="PS00211">
    <property type="entry name" value="ABC_TRANSPORTER_1"/>
    <property type="match status" value="1"/>
</dbReference>
<keyword evidence="11" id="KW-1185">Reference proteome</keyword>
<feature type="domain" description="ABC transmembrane type-1" evidence="9">
    <location>
        <begin position="18"/>
        <end position="300"/>
    </location>
</feature>
<protein>
    <submittedName>
        <fullName evidence="10">ABC transporter ATP-binding protein</fullName>
    </submittedName>
</protein>
<dbReference type="EMBL" id="JBHUNE010000003">
    <property type="protein sequence ID" value="MFD2757898.1"/>
    <property type="molecule type" value="Genomic_DNA"/>
</dbReference>
<dbReference type="SUPFAM" id="SSF52540">
    <property type="entry name" value="P-loop containing nucleoside triphosphate hydrolases"/>
    <property type="match status" value="1"/>
</dbReference>
<evidence type="ECO:0000256" key="7">
    <source>
        <dbReference type="SAM" id="Phobius"/>
    </source>
</evidence>
<dbReference type="GO" id="GO:0005524">
    <property type="term" value="F:ATP binding"/>
    <property type="evidence" value="ECO:0007669"/>
    <property type="project" value="UniProtKB-KW"/>
</dbReference>
<reference evidence="11" key="1">
    <citation type="journal article" date="2019" name="Int. J. Syst. Evol. Microbiol.">
        <title>The Global Catalogue of Microorganisms (GCM) 10K type strain sequencing project: providing services to taxonomists for standard genome sequencing and annotation.</title>
        <authorList>
            <consortium name="The Broad Institute Genomics Platform"/>
            <consortium name="The Broad Institute Genome Sequencing Center for Infectious Disease"/>
            <person name="Wu L."/>
            <person name="Ma J."/>
        </authorList>
    </citation>
    <scope>NUCLEOTIDE SEQUENCE [LARGE SCALE GENOMIC DNA]</scope>
    <source>
        <strain evidence="11">TISTR 1514</strain>
    </source>
</reference>
<dbReference type="InterPro" id="IPR003439">
    <property type="entry name" value="ABC_transporter-like_ATP-bd"/>
</dbReference>
<organism evidence="10 11">
    <name type="scientific">Gulosibacter faecalis</name>
    <dbReference type="NCBI Taxonomy" id="272240"/>
    <lineage>
        <taxon>Bacteria</taxon>
        <taxon>Bacillati</taxon>
        <taxon>Actinomycetota</taxon>
        <taxon>Actinomycetes</taxon>
        <taxon>Micrococcales</taxon>
        <taxon>Microbacteriaceae</taxon>
        <taxon>Gulosibacter</taxon>
    </lineage>
</organism>
<feature type="transmembrane region" description="Helical" evidence="7">
    <location>
        <begin position="54"/>
        <end position="78"/>
    </location>
</feature>
<dbReference type="SMART" id="SM00382">
    <property type="entry name" value="AAA"/>
    <property type="match status" value="1"/>
</dbReference>
<keyword evidence="5 7" id="KW-1133">Transmembrane helix</keyword>
<evidence type="ECO:0000256" key="2">
    <source>
        <dbReference type="ARBA" id="ARBA00022692"/>
    </source>
</evidence>
<evidence type="ECO:0000256" key="6">
    <source>
        <dbReference type="ARBA" id="ARBA00023136"/>
    </source>
</evidence>
<dbReference type="PROSITE" id="PS50893">
    <property type="entry name" value="ABC_TRANSPORTER_2"/>
    <property type="match status" value="1"/>
</dbReference>
<evidence type="ECO:0000259" key="9">
    <source>
        <dbReference type="PROSITE" id="PS50929"/>
    </source>
</evidence>
<dbReference type="Proteomes" id="UP001597492">
    <property type="component" value="Unassembled WGS sequence"/>
</dbReference>
<sequence>MLLKLLGKYLRPHLPLVLGVLVFQLLQAFAMLAIPTLNADIINNGVATGDVPYIWRTGGVMLLVAIGQLVCILIATYCSARAAMSVGRDLRRDVFDRVASFSEKEVSDFGAGSLITRSTNDVQQVQMLVFMGALVMVSAPMLAIGGIVMAMRQAIELSWVIGVAVPVLLVLMGVIVGRMIPLFGQWQDRLDGINRILREQLSGIRVVRAFVREDIERDRFAKANDTLADVGRRVGNLFVIVFPVAMLIMQLTSAAVVWFGAHLVEQGTVEIGSLIAYISYTMQILMGVIMVSFMTTMIPRASVCATRIGEVLATDSTLTFPADGVKQQPTPGRVEFDHVTFAYPGADKPVLNDITFTAEPGQTVAVIGSTGAGKSTLANLVPRLFDATSGEVRVGGVPVRESDAELLWGSMGYVPQRPYLFSGTVRSNLEVGLEGATDEDMWWALRVAQADDFVGEMPGELDAPIAQGGTNVSGGQRQRLSIARAVIRKPKLLVFDDSFSALDLTTDARLREALWQELPETTKLVVAQRVSTITDADRIIVLDGGSIVGDGTHETLLASNTTYQEIVESQLGAEANR</sequence>
<comment type="caution">
    <text evidence="10">The sequence shown here is derived from an EMBL/GenBank/DDBJ whole genome shotgun (WGS) entry which is preliminary data.</text>
</comment>
<evidence type="ECO:0000256" key="4">
    <source>
        <dbReference type="ARBA" id="ARBA00022840"/>
    </source>
</evidence>
<keyword evidence="2 7" id="KW-0812">Transmembrane</keyword>
<dbReference type="InterPro" id="IPR003593">
    <property type="entry name" value="AAA+_ATPase"/>
</dbReference>
<dbReference type="PROSITE" id="PS50929">
    <property type="entry name" value="ABC_TM1F"/>
    <property type="match status" value="1"/>
</dbReference>
<dbReference type="RefSeq" id="WP_019619787.1">
    <property type="nucleotide sequence ID" value="NZ_JBHUNE010000003.1"/>
</dbReference>
<dbReference type="SUPFAM" id="SSF90123">
    <property type="entry name" value="ABC transporter transmembrane region"/>
    <property type="match status" value="1"/>
</dbReference>
<dbReference type="InterPro" id="IPR039421">
    <property type="entry name" value="Type_1_exporter"/>
</dbReference>
<evidence type="ECO:0000256" key="1">
    <source>
        <dbReference type="ARBA" id="ARBA00004651"/>
    </source>
</evidence>
<dbReference type="Gene3D" id="1.20.1560.10">
    <property type="entry name" value="ABC transporter type 1, transmembrane domain"/>
    <property type="match status" value="1"/>
</dbReference>
<proteinExistence type="predicted"/>
<feature type="transmembrane region" description="Helical" evidence="7">
    <location>
        <begin position="237"/>
        <end position="259"/>
    </location>
</feature>
<dbReference type="InterPro" id="IPR017871">
    <property type="entry name" value="ABC_transporter-like_CS"/>
</dbReference>
<feature type="transmembrane region" description="Helical" evidence="7">
    <location>
        <begin position="157"/>
        <end position="180"/>
    </location>
</feature>
<feature type="transmembrane region" description="Helical" evidence="7">
    <location>
        <begin position="127"/>
        <end position="151"/>
    </location>
</feature>
<dbReference type="InterPro" id="IPR011527">
    <property type="entry name" value="ABC1_TM_dom"/>
</dbReference>
<gene>
    <name evidence="10" type="ORF">ACFSW7_05855</name>
</gene>
<feature type="transmembrane region" description="Helical" evidence="7">
    <location>
        <begin position="12"/>
        <end position="34"/>
    </location>
</feature>
<dbReference type="Pfam" id="PF00005">
    <property type="entry name" value="ABC_tran"/>
    <property type="match status" value="1"/>
</dbReference>
<dbReference type="InterPro" id="IPR027417">
    <property type="entry name" value="P-loop_NTPase"/>
</dbReference>
<dbReference type="InterPro" id="IPR036640">
    <property type="entry name" value="ABC1_TM_sf"/>
</dbReference>
<evidence type="ECO:0000256" key="3">
    <source>
        <dbReference type="ARBA" id="ARBA00022741"/>
    </source>
</evidence>
<evidence type="ECO:0000256" key="5">
    <source>
        <dbReference type="ARBA" id="ARBA00022989"/>
    </source>
</evidence>
<evidence type="ECO:0000313" key="11">
    <source>
        <dbReference type="Proteomes" id="UP001597492"/>
    </source>
</evidence>
<dbReference type="PANTHER" id="PTHR43394:SF1">
    <property type="entry name" value="ATP-BINDING CASSETTE SUB-FAMILY B MEMBER 10, MITOCHONDRIAL"/>
    <property type="match status" value="1"/>
</dbReference>
<comment type="subcellular location">
    <subcellularLocation>
        <location evidence="1">Cell membrane</location>
        <topology evidence="1">Multi-pass membrane protein</topology>
    </subcellularLocation>
</comment>
<dbReference type="Gene3D" id="3.40.50.300">
    <property type="entry name" value="P-loop containing nucleotide triphosphate hydrolases"/>
    <property type="match status" value="1"/>
</dbReference>
<evidence type="ECO:0000313" key="10">
    <source>
        <dbReference type="EMBL" id="MFD2757898.1"/>
    </source>
</evidence>